<dbReference type="AlphaFoldDB" id="F2WVK6"/>
<organism>
    <name type="scientific">Moniliophthora roreri (strain MCA 2997)</name>
    <name type="common">Cocoa frosty pod rot fungus</name>
    <name type="synonym">Crinipellis roreri</name>
    <dbReference type="NCBI Taxonomy" id="1381753"/>
    <lineage>
        <taxon>Eukaryota</taxon>
        <taxon>Fungi</taxon>
        <taxon>Dikarya</taxon>
        <taxon>Basidiomycota</taxon>
        <taxon>Agaricomycotina</taxon>
        <taxon>Agaricomycetes</taxon>
        <taxon>Agaricomycetidae</taxon>
        <taxon>Agaricales</taxon>
        <taxon>Marasmiineae</taxon>
        <taxon>Marasmiaceae</taxon>
        <taxon>Moniliophthora</taxon>
    </lineage>
</organism>
<keyword evidence="1" id="KW-0472">Membrane</keyword>
<dbReference type="Proteomes" id="UP000017559">
    <property type="component" value="Mitochondrion"/>
</dbReference>
<keyword evidence="3" id="KW-1185">Reference proteome</keyword>
<reference evidence="2" key="1">
    <citation type="submission" date="2010-09" db="EMBL/GenBank/DDBJ databases">
        <authorList>
            <person name="Garcia O."/>
            <person name="Costa G.G.L."/>
            <person name="Tiburcio R.A."/>
            <person name="Medrano F.J."/>
            <person name="Carazzolle M.F."/>
            <person name="Thomazella D.T."/>
            <person name="Schuster S.C."/>
            <person name="Carlson J.E."/>
            <person name="Guiltinan M.J."/>
            <person name="Bailey B.A."/>
            <person name="Mieckowski P."/>
            <person name="Pereira G.A.G."/>
            <person name="Meinhardt L.W."/>
        </authorList>
    </citation>
    <scope>NUCLEOTIDE SEQUENCE</scope>
</reference>
<name>F2WVK6_MONRO</name>
<keyword evidence="2" id="KW-0496">Mitochondrion</keyword>
<dbReference type="RefSeq" id="YP_004376377.1">
    <property type="nucleotide sequence ID" value="NC_015400.1"/>
</dbReference>
<geneLocation type="mitochondrion" evidence="2"/>
<evidence type="ECO:0000313" key="2">
    <source>
        <dbReference type="EMBL" id="ADO51598.1"/>
    </source>
</evidence>
<protein>
    <submittedName>
        <fullName evidence="2">Hyp15</fullName>
    </submittedName>
</protein>
<dbReference type="EMBL" id="HQ259115">
    <property type="protein sequence ID" value="ADO51598.1"/>
    <property type="molecule type" value="Genomic_DNA"/>
</dbReference>
<evidence type="ECO:0000256" key="1">
    <source>
        <dbReference type="SAM" id="Phobius"/>
    </source>
</evidence>
<proteinExistence type="predicted"/>
<accession>F2WVK6</accession>
<feature type="transmembrane region" description="Helical" evidence="1">
    <location>
        <begin position="113"/>
        <end position="131"/>
    </location>
</feature>
<keyword evidence="1" id="KW-1133">Transmembrane helix</keyword>
<keyword evidence="1" id="KW-0812">Transmembrane</keyword>
<dbReference type="GeneID" id="10446100"/>
<sequence>MILYLNTFILGGIIIYINPNTNELFYNWFQSINFDIKTLIKWFKSYVDKFSFWLDSFNESKISFNKTNSSESELTSESLRKVYNYNFPDDYYPKDSPSSYSEDSNKLTEIGKYCLIIGGIVIIGGIIYWNWDVIIAYFSSKKVECDESIIDLNSCSPTTKPYSSPSVSRMSIDTYQAEDNKYFKSPLDSPSSATPKSCMGTLINSSESVTPQSITETESVNSTKLVEKLNKVIKTQARELAVQEKTISTLTESISKATTNLEEMSSNSEPSTPKIPFTLDKNNPEVKKLLMENKIDLDFIKFRE</sequence>
<evidence type="ECO:0000313" key="3">
    <source>
        <dbReference type="Proteomes" id="UP000017559"/>
    </source>
</evidence>
<gene>
    <name evidence="2" type="primary">hyp15</name>
</gene>
<reference key="2">
    <citation type="journal article" date="2012" name="Fungal Biol.">
        <title>The mitochondrial genome of Moniliophthora roreri, the frosty pod rot pathogen of cacao.</title>
        <authorList>
            <person name="Costa G.G.L."/>
            <person name="Cabrera O.G."/>
            <person name="Tiburcio R.A."/>
            <person name="Medrano F.J."/>
            <person name="Carazzolle M.F."/>
            <person name="Thomazella D.P.T."/>
            <person name="Schuster S.C."/>
            <person name="Carlson J.E."/>
            <person name="Guiltinan M.J."/>
            <person name="Bailey B.A."/>
            <person name="Mieczkowski P."/>
            <person name="Pereira G.A.G."/>
            <person name="Meinhardt L.W."/>
        </authorList>
    </citation>
    <scope>NUCLEOTIDE SEQUENCE [LARGE SCALE GENOMIC DNA]</scope>
    <source>
        <strain>MCA 2997</strain>
    </source>
</reference>